<dbReference type="Proteomes" id="UP000317716">
    <property type="component" value="Unassembled WGS sequence"/>
</dbReference>
<keyword evidence="3 6" id="KW-1133">Transmembrane helix</keyword>
<dbReference type="GO" id="GO:0016020">
    <property type="term" value="C:membrane"/>
    <property type="evidence" value="ECO:0007669"/>
    <property type="project" value="UniProtKB-SubCell"/>
</dbReference>
<dbReference type="PANTHER" id="PTHR37422">
    <property type="entry name" value="TEICHURONIC ACID BIOSYNTHESIS PROTEIN TUAE"/>
    <property type="match status" value="1"/>
</dbReference>
<reference evidence="8 9" key="1">
    <citation type="journal article" date="2019" name="Nat. Microbiol.">
        <title>Mediterranean grassland soil C-N compound turnover is dependent on rainfall and depth, and is mediated by genomically divergent microorganisms.</title>
        <authorList>
            <person name="Diamond S."/>
            <person name="Andeer P.F."/>
            <person name="Li Z."/>
            <person name="Crits-Christoph A."/>
            <person name="Burstein D."/>
            <person name="Anantharaman K."/>
            <person name="Lane K.R."/>
            <person name="Thomas B.C."/>
            <person name="Pan C."/>
            <person name="Northen T.R."/>
            <person name="Banfield J.F."/>
        </authorList>
    </citation>
    <scope>NUCLEOTIDE SEQUENCE [LARGE SCALE GENOMIC DNA]</scope>
    <source>
        <strain evidence="8">WS_2</strain>
    </source>
</reference>
<evidence type="ECO:0000313" key="9">
    <source>
        <dbReference type="Proteomes" id="UP000317716"/>
    </source>
</evidence>
<dbReference type="AlphaFoldDB" id="A0A538T1L5"/>
<organism evidence="8 9">
    <name type="scientific">Eiseniibacteriota bacterium</name>
    <dbReference type="NCBI Taxonomy" id="2212470"/>
    <lineage>
        <taxon>Bacteria</taxon>
        <taxon>Candidatus Eiseniibacteriota</taxon>
    </lineage>
</organism>
<feature type="transmembrane region" description="Helical" evidence="6">
    <location>
        <begin position="342"/>
        <end position="365"/>
    </location>
</feature>
<feature type="domain" description="O-antigen ligase-related" evidence="7">
    <location>
        <begin position="205"/>
        <end position="357"/>
    </location>
</feature>
<feature type="transmembrane region" description="Helical" evidence="6">
    <location>
        <begin position="242"/>
        <end position="265"/>
    </location>
</feature>
<feature type="transmembrane region" description="Helical" evidence="6">
    <location>
        <begin position="23"/>
        <end position="43"/>
    </location>
</feature>
<evidence type="ECO:0000256" key="4">
    <source>
        <dbReference type="ARBA" id="ARBA00023136"/>
    </source>
</evidence>
<evidence type="ECO:0000256" key="2">
    <source>
        <dbReference type="ARBA" id="ARBA00022692"/>
    </source>
</evidence>
<feature type="transmembrane region" description="Helical" evidence="6">
    <location>
        <begin position="133"/>
        <end position="152"/>
    </location>
</feature>
<comment type="caution">
    <text evidence="8">The sequence shown here is derived from an EMBL/GenBank/DDBJ whole genome shotgun (WGS) entry which is preliminary data.</text>
</comment>
<dbReference type="PANTHER" id="PTHR37422:SF13">
    <property type="entry name" value="LIPOPOLYSACCHARIDE BIOSYNTHESIS PROTEIN PA4999-RELATED"/>
    <property type="match status" value="1"/>
</dbReference>
<name>A0A538T1L5_UNCEI</name>
<gene>
    <name evidence="8" type="ORF">E6K72_03600</name>
</gene>
<feature type="transmembrane region" description="Helical" evidence="6">
    <location>
        <begin position="203"/>
        <end position="235"/>
    </location>
</feature>
<dbReference type="InterPro" id="IPR007016">
    <property type="entry name" value="O-antigen_ligase-rel_domated"/>
</dbReference>
<evidence type="ECO:0000256" key="5">
    <source>
        <dbReference type="SAM" id="MobiDB-lite"/>
    </source>
</evidence>
<dbReference type="Pfam" id="PF04932">
    <property type="entry name" value="Wzy_C"/>
    <property type="match status" value="1"/>
</dbReference>
<feature type="region of interest" description="Disordered" evidence="5">
    <location>
        <begin position="435"/>
        <end position="454"/>
    </location>
</feature>
<keyword evidence="2 6" id="KW-0812">Transmembrane</keyword>
<feature type="transmembrane region" description="Helical" evidence="6">
    <location>
        <begin position="49"/>
        <end position="68"/>
    </location>
</feature>
<dbReference type="EMBL" id="VBOS01000120">
    <property type="protein sequence ID" value="TMQ57521.1"/>
    <property type="molecule type" value="Genomic_DNA"/>
</dbReference>
<evidence type="ECO:0000256" key="1">
    <source>
        <dbReference type="ARBA" id="ARBA00004141"/>
    </source>
</evidence>
<keyword evidence="8" id="KW-0436">Ligase</keyword>
<keyword evidence="4 6" id="KW-0472">Membrane</keyword>
<evidence type="ECO:0000313" key="8">
    <source>
        <dbReference type="EMBL" id="TMQ57521.1"/>
    </source>
</evidence>
<evidence type="ECO:0000256" key="6">
    <source>
        <dbReference type="SAM" id="Phobius"/>
    </source>
</evidence>
<accession>A0A538T1L5</accession>
<comment type="subcellular location">
    <subcellularLocation>
        <location evidence="1">Membrane</location>
        <topology evidence="1">Multi-pass membrane protein</topology>
    </subcellularLocation>
</comment>
<dbReference type="GO" id="GO:0016874">
    <property type="term" value="F:ligase activity"/>
    <property type="evidence" value="ECO:0007669"/>
    <property type="project" value="UniProtKB-KW"/>
</dbReference>
<proteinExistence type="predicted"/>
<evidence type="ECO:0000256" key="3">
    <source>
        <dbReference type="ARBA" id="ARBA00022989"/>
    </source>
</evidence>
<sequence length="454" mass="48254">MSEPKGPMGDVASRIPARNVRGVDGWGIYLAFVVALAPLAVPIGDYQLAILDAFSAVALAVFAIGVLSRRIEPRAPFLAAAFVIATGSLIAVVNAESVPAAAVALVQDAYLYVWFIMLVSVMRLRGDLVGLRMGWVAMGCIVAIVALVGVMLKGNATIAGIVGPKGARATGTFTDPNMCADYLGMSLFIALSLSGHVGRLLRWGAVALLFTAIVATKSNGGALSLMVGLMVWAVVRARTRRLPLPVLAGAALLAVSVVLSAWWMAAGFGVADQQLKGFEARSFLARAGHSSEGRLKIWRQLEQTLQKSPLGIGPGNSRWVALTVEGRERPHSMYSKEAHNDYLAYAIERGPLALLALLFLLWQAFAKVRFMWKRRSRSAAADRSAGAPAAALAGALACSAVHSLTIERLHFRHYWLLLAMVCALAETARPLAARRSATAPESEKTAPPLALARA</sequence>
<feature type="transmembrane region" description="Helical" evidence="6">
    <location>
        <begin position="75"/>
        <end position="95"/>
    </location>
</feature>
<evidence type="ECO:0000259" key="7">
    <source>
        <dbReference type="Pfam" id="PF04932"/>
    </source>
</evidence>
<protein>
    <submittedName>
        <fullName evidence="8">O-antigen ligase family protein</fullName>
    </submittedName>
</protein>
<feature type="transmembrane region" description="Helical" evidence="6">
    <location>
        <begin position="385"/>
        <end position="405"/>
    </location>
</feature>
<feature type="transmembrane region" description="Helical" evidence="6">
    <location>
        <begin position="101"/>
        <end position="121"/>
    </location>
</feature>
<dbReference type="InterPro" id="IPR051533">
    <property type="entry name" value="WaaL-like"/>
</dbReference>